<evidence type="ECO:0000313" key="2">
    <source>
        <dbReference type="EMBL" id="CAA9350061.1"/>
    </source>
</evidence>
<dbReference type="AlphaFoldDB" id="A0A6J4M4H2"/>
<feature type="compositionally biased region" description="Low complexity" evidence="1">
    <location>
        <begin position="35"/>
        <end position="47"/>
    </location>
</feature>
<sequence>CCRVAVTTSSSPTPLAVRCSRWTLLPTDVRPDGRSASSAAQVAASTHASRRGVPRTGSVPDPSAAAVSSVPTVNLSTAAGG</sequence>
<feature type="non-terminal residue" evidence="2">
    <location>
        <position position="1"/>
    </location>
</feature>
<feature type="compositionally biased region" description="Low complexity" evidence="1">
    <location>
        <begin position="58"/>
        <end position="71"/>
    </location>
</feature>
<dbReference type="EMBL" id="CADCUH010000129">
    <property type="protein sequence ID" value="CAA9350061.1"/>
    <property type="molecule type" value="Genomic_DNA"/>
</dbReference>
<reference evidence="2" key="1">
    <citation type="submission" date="2020-02" db="EMBL/GenBank/DDBJ databases">
        <authorList>
            <person name="Meier V. D."/>
        </authorList>
    </citation>
    <scope>NUCLEOTIDE SEQUENCE</scope>
    <source>
        <strain evidence="2">AVDCRST_MAG36</strain>
    </source>
</reference>
<gene>
    <name evidence="2" type="ORF">AVDCRST_MAG36-1902</name>
</gene>
<organism evidence="2">
    <name type="scientific">uncultured Nocardioidaceae bacterium</name>
    <dbReference type="NCBI Taxonomy" id="253824"/>
    <lineage>
        <taxon>Bacteria</taxon>
        <taxon>Bacillati</taxon>
        <taxon>Actinomycetota</taxon>
        <taxon>Actinomycetes</taxon>
        <taxon>Propionibacteriales</taxon>
        <taxon>Nocardioidaceae</taxon>
        <taxon>environmental samples</taxon>
    </lineage>
</organism>
<feature type="compositionally biased region" description="Polar residues" evidence="1">
    <location>
        <begin position="72"/>
        <end position="81"/>
    </location>
</feature>
<evidence type="ECO:0000256" key="1">
    <source>
        <dbReference type="SAM" id="MobiDB-lite"/>
    </source>
</evidence>
<proteinExistence type="predicted"/>
<name>A0A6J4M4H2_9ACTN</name>
<feature type="region of interest" description="Disordered" evidence="1">
    <location>
        <begin position="28"/>
        <end position="81"/>
    </location>
</feature>
<protein>
    <submittedName>
        <fullName evidence="2">Uncharacterized protein</fullName>
    </submittedName>
</protein>
<feature type="non-terminal residue" evidence="2">
    <location>
        <position position="81"/>
    </location>
</feature>
<accession>A0A6J4M4H2</accession>